<name>A0ACC2PEN8_9HYME</name>
<accession>A0ACC2PEN8</accession>
<reference evidence="1" key="1">
    <citation type="submission" date="2023-04" db="EMBL/GenBank/DDBJ databases">
        <title>A chromosome-level genome assembly of the parasitoid wasp Eretmocerus hayati.</title>
        <authorList>
            <person name="Zhong Y."/>
            <person name="Liu S."/>
            <person name="Liu Y."/>
        </authorList>
    </citation>
    <scope>NUCLEOTIDE SEQUENCE</scope>
    <source>
        <strain evidence="1">ZJU_SS_LIU_2023</strain>
    </source>
</reference>
<evidence type="ECO:0000313" key="2">
    <source>
        <dbReference type="Proteomes" id="UP001239111"/>
    </source>
</evidence>
<dbReference type="Proteomes" id="UP001239111">
    <property type="component" value="Chromosome 1"/>
</dbReference>
<dbReference type="EMBL" id="CM056741">
    <property type="protein sequence ID" value="KAJ8681920.1"/>
    <property type="molecule type" value="Genomic_DNA"/>
</dbReference>
<proteinExistence type="predicted"/>
<protein>
    <submittedName>
        <fullName evidence="1">Uncharacterized protein</fullName>
    </submittedName>
</protein>
<sequence>MASHLLGRSRSRGLTAIHSCPWCRQTRPKTRSPSHKKLNQTTACLLSRQHEPSHQTSRTDTYSASFKRPPQSASRNRPTSTSHPIEPIAGQQAVRNAAHLRPIFDRPLTIEDITPSSPSDDEVQNIRREALFSYKGNDTWRNDREKVARQQQLNDRQLQVTHQRLIDELEQAIDVPVDAPIIEVAATGASLTIHDDSVLRDEGIAISLAGLSIVTPTSSSGANDIGGPATPYAYLFSPSVSAVWCPVGHTIIVKPDLHQRSDIAVHQITTSASTTHALSAMSPSSPHLDDLLSLQPCAQDTSWQYVVEVLQPDTSATIPPICIRIRRAPQEKAPMLIDNPATTTEENEDIITPL</sequence>
<gene>
    <name evidence="1" type="ORF">QAD02_017712</name>
</gene>
<organism evidence="1 2">
    <name type="scientific">Eretmocerus hayati</name>
    <dbReference type="NCBI Taxonomy" id="131215"/>
    <lineage>
        <taxon>Eukaryota</taxon>
        <taxon>Metazoa</taxon>
        <taxon>Ecdysozoa</taxon>
        <taxon>Arthropoda</taxon>
        <taxon>Hexapoda</taxon>
        <taxon>Insecta</taxon>
        <taxon>Pterygota</taxon>
        <taxon>Neoptera</taxon>
        <taxon>Endopterygota</taxon>
        <taxon>Hymenoptera</taxon>
        <taxon>Apocrita</taxon>
        <taxon>Proctotrupomorpha</taxon>
        <taxon>Chalcidoidea</taxon>
        <taxon>Aphelinidae</taxon>
        <taxon>Aphelininae</taxon>
        <taxon>Eretmocerus</taxon>
    </lineage>
</organism>
<comment type="caution">
    <text evidence="1">The sequence shown here is derived from an EMBL/GenBank/DDBJ whole genome shotgun (WGS) entry which is preliminary data.</text>
</comment>
<evidence type="ECO:0000313" key="1">
    <source>
        <dbReference type="EMBL" id="KAJ8681920.1"/>
    </source>
</evidence>
<keyword evidence="2" id="KW-1185">Reference proteome</keyword>